<accession>A0A0M0LL34</accession>
<evidence type="ECO:0000313" key="10">
    <source>
        <dbReference type="EMBL" id="KOO51418.1"/>
    </source>
</evidence>
<dbReference type="GO" id="GO:0006508">
    <property type="term" value="P:proteolysis"/>
    <property type="evidence" value="ECO:0007669"/>
    <property type="project" value="UniProtKB-KW"/>
</dbReference>
<gene>
    <name evidence="10" type="ORF">AMD00_02760</name>
</gene>
<name>A0A0M0LL34_9BACL</name>
<protein>
    <submittedName>
        <fullName evidence="10">Aminopeptidase</fullName>
    </submittedName>
</protein>
<evidence type="ECO:0000256" key="7">
    <source>
        <dbReference type="ARBA" id="ARBA00022723"/>
    </source>
</evidence>
<proteinExistence type="inferred from homology"/>
<dbReference type="SUPFAM" id="SSF144052">
    <property type="entry name" value="Thermophilic metalloprotease-like"/>
    <property type="match status" value="1"/>
</dbReference>
<evidence type="ECO:0000256" key="1">
    <source>
        <dbReference type="ARBA" id="ARBA00001941"/>
    </source>
</evidence>
<keyword evidence="6" id="KW-0645">Protease</keyword>
<dbReference type="PANTHER" id="PTHR34448">
    <property type="entry name" value="AMINOPEPTIDASE"/>
    <property type="match status" value="1"/>
</dbReference>
<comment type="cofactor">
    <cofactor evidence="2">
        <name>Mg(2+)</name>
        <dbReference type="ChEBI" id="CHEBI:18420"/>
    </cofactor>
</comment>
<dbReference type="GO" id="GO:0004177">
    <property type="term" value="F:aminopeptidase activity"/>
    <property type="evidence" value="ECO:0007669"/>
    <property type="project" value="UniProtKB-KW"/>
</dbReference>
<dbReference type="OrthoDB" id="9803993at2"/>
<dbReference type="Gene3D" id="3.40.1830.10">
    <property type="entry name" value="Thermophilic metalloprotease (M29)"/>
    <property type="match status" value="1"/>
</dbReference>
<comment type="caution">
    <text evidence="10">The sequence shown here is derived from an EMBL/GenBank/DDBJ whole genome shotgun (WGS) entry which is preliminary data.</text>
</comment>
<evidence type="ECO:0000256" key="6">
    <source>
        <dbReference type="ARBA" id="ARBA00022670"/>
    </source>
</evidence>
<comment type="cofactor">
    <cofactor evidence="1">
        <name>Co(2+)</name>
        <dbReference type="ChEBI" id="CHEBI:48828"/>
    </cofactor>
</comment>
<evidence type="ECO:0000256" key="2">
    <source>
        <dbReference type="ARBA" id="ARBA00001946"/>
    </source>
</evidence>
<dbReference type="PANTHER" id="PTHR34448:SF1">
    <property type="entry name" value="BLL6088 PROTEIN"/>
    <property type="match status" value="1"/>
</dbReference>
<sequence>MFFLKDPRIQKIAELIVNHSIKVQPNEHILIQTNTEIELSVVREIIKEIHKADGFAHIDLRDATVTRQLVLGGTKEQFEILAEIEVERLAKMDGYINLRSPINTSELSDIPSEKMELYAKTYGKFQSEAIYKKKWMTTRFPNASMAQEARMSTEAFEDFYFDICTVDYKKLSAAMEPLKEYMEKTKLVEIKGPQIDLSFSIENMGVIKGDGIDNIPDGELYTAPIRDSVNGTITFNTPATFNGFTFENISLTFANGKVVKATANHSEKLSEILNTDEGASYVGEFALAFNPKVTVPMNNTLFDEKIDGSFHIALGNCFDEADNGNKSAIHWDLISIQRPDYGGGEIYFDGQLVRKDGRFVIPELEVLNPERVLAQ</sequence>
<keyword evidence="11" id="KW-1185">Reference proteome</keyword>
<keyword evidence="5 10" id="KW-0031">Aminopeptidase</keyword>
<evidence type="ECO:0000256" key="4">
    <source>
        <dbReference type="ARBA" id="ARBA00008236"/>
    </source>
</evidence>
<keyword evidence="9" id="KW-0482">Metalloprotease</keyword>
<evidence type="ECO:0000256" key="8">
    <source>
        <dbReference type="ARBA" id="ARBA00022801"/>
    </source>
</evidence>
<keyword evidence="8" id="KW-0378">Hydrolase</keyword>
<dbReference type="AlphaFoldDB" id="A0A0M0LL34"/>
<dbReference type="InterPro" id="IPR052170">
    <property type="entry name" value="M29_Exopeptidase"/>
</dbReference>
<keyword evidence="7" id="KW-0479">Metal-binding</keyword>
<dbReference type="Proteomes" id="UP000036867">
    <property type="component" value="Unassembled WGS sequence"/>
</dbReference>
<comment type="cofactor">
    <cofactor evidence="3">
        <name>Zn(2+)</name>
        <dbReference type="ChEBI" id="CHEBI:29105"/>
    </cofactor>
</comment>
<dbReference type="PATRIC" id="fig|263475.3.peg.895"/>
<reference evidence="11" key="1">
    <citation type="submission" date="2015-08" db="EMBL/GenBank/DDBJ databases">
        <title>Fjat-10028 dsm 16317.</title>
        <authorList>
            <person name="Liu B."/>
            <person name="Wang J."/>
            <person name="Zhu Y."/>
            <person name="Liu G."/>
            <person name="Chen Q."/>
            <person name="Chen Z."/>
            <person name="Lan J."/>
            <person name="Che J."/>
            <person name="Ge C."/>
            <person name="Shi H."/>
            <person name="Pan Z."/>
            <person name="Liu X."/>
        </authorList>
    </citation>
    <scope>NUCLEOTIDE SEQUENCE [LARGE SCALE GENOMIC DNA]</scope>
    <source>
        <strain evidence="11">DSM 16317</strain>
    </source>
</reference>
<dbReference type="GO" id="GO:0046872">
    <property type="term" value="F:metal ion binding"/>
    <property type="evidence" value="ECO:0007669"/>
    <property type="project" value="UniProtKB-KW"/>
</dbReference>
<evidence type="ECO:0000256" key="9">
    <source>
        <dbReference type="ARBA" id="ARBA00023049"/>
    </source>
</evidence>
<dbReference type="InterPro" id="IPR035097">
    <property type="entry name" value="M29_N-terminal"/>
</dbReference>
<comment type="similarity">
    <text evidence="4">Belongs to the peptidase M29 family.</text>
</comment>
<evidence type="ECO:0000256" key="5">
    <source>
        <dbReference type="ARBA" id="ARBA00022438"/>
    </source>
</evidence>
<dbReference type="Pfam" id="PF02073">
    <property type="entry name" value="Peptidase_M29"/>
    <property type="match status" value="1"/>
</dbReference>
<dbReference type="EMBL" id="LILB01000001">
    <property type="protein sequence ID" value="KOO51418.1"/>
    <property type="molecule type" value="Genomic_DNA"/>
</dbReference>
<dbReference type="InterPro" id="IPR000787">
    <property type="entry name" value="Peptidase_M29"/>
</dbReference>
<organism evidence="10 11">
    <name type="scientific">Viridibacillus arvi</name>
    <dbReference type="NCBI Taxonomy" id="263475"/>
    <lineage>
        <taxon>Bacteria</taxon>
        <taxon>Bacillati</taxon>
        <taxon>Bacillota</taxon>
        <taxon>Bacilli</taxon>
        <taxon>Bacillales</taxon>
        <taxon>Caryophanaceae</taxon>
        <taxon>Viridibacillus</taxon>
    </lineage>
</organism>
<dbReference type="GO" id="GO:0008237">
    <property type="term" value="F:metallopeptidase activity"/>
    <property type="evidence" value="ECO:0007669"/>
    <property type="project" value="UniProtKB-KW"/>
</dbReference>
<evidence type="ECO:0000313" key="11">
    <source>
        <dbReference type="Proteomes" id="UP000036867"/>
    </source>
</evidence>
<evidence type="ECO:0000256" key="3">
    <source>
        <dbReference type="ARBA" id="ARBA00001947"/>
    </source>
</evidence>